<name>A0A4R5B7V4_9ACTN</name>
<dbReference type="AlphaFoldDB" id="A0A4R5B7V4"/>
<gene>
    <name evidence="1" type="ORF">E1293_18515</name>
</gene>
<dbReference type="RefSeq" id="WP_132198673.1">
    <property type="nucleotide sequence ID" value="NZ_SMKY01000077.1"/>
</dbReference>
<evidence type="ECO:0000313" key="1">
    <source>
        <dbReference type="EMBL" id="TDD81465.1"/>
    </source>
</evidence>
<dbReference type="Proteomes" id="UP000295578">
    <property type="component" value="Unassembled WGS sequence"/>
</dbReference>
<comment type="caution">
    <text evidence="1">The sequence shown here is derived from an EMBL/GenBank/DDBJ whole genome shotgun (WGS) entry which is preliminary data.</text>
</comment>
<organism evidence="1 2">
    <name type="scientific">Actinomadura darangshiensis</name>
    <dbReference type="NCBI Taxonomy" id="705336"/>
    <lineage>
        <taxon>Bacteria</taxon>
        <taxon>Bacillati</taxon>
        <taxon>Actinomycetota</taxon>
        <taxon>Actinomycetes</taxon>
        <taxon>Streptosporangiales</taxon>
        <taxon>Thermomonosporaceae</taxon>
        <taxon>Actinomadura</taxon>
    </lineage>
</organism>
<keyword evidence="2" id="KW-1185">Reference proteome</keyword>
<dbReference type="EMBL" id="SMKY01000077">
    <property type="protein sequence ID" value="TDD81465.1"/>
    <property type="molecule type" value="Genomic_DNA"/>
</dbReference>
<proteinExistence type="predicted"/>
<protein>
    <submittedName>
        <fullName evidence="1">Uncharacterized protein</fullName>
    </submittedName>
</protein>
<sequence length="85" mass="9156">MEYFNAGDQGVQREREHRAVLHADDPAQAGAAARSDHDRIRDAATVHEARETGGRCALRPDRAAARTAAMADLLRAKVAPAPRNG</sequence>
<accession>A0A4R5B7V4</accession>
<reference evidence="1 2" key="1">
    <citation type="submission" date="2019-03" db="EMBL/GenBank/DDBJ databases">
        <title>Draft genome sequences of novel Actinobacteria.</title>
        <authorList>
            <person name="Sahin N."/>
            <person name="Ay H."/>
            <person name="Saygin H."/>
        </authorList>
    </citation>
    <scope>NUCLEOTIDE SEQUENCE [LARGE SCALE GENOMIC DNA]</scope>
    <source>
        <strain evidence="1 2">DSM 45941</strain>
    </source>
</reference>
<evidence type="ECO:0000313" key="2">
    <source>
        <dbReference type="Proteomes" id="UP000295578"/>
    </source>
</evidence>